<name>A0ABW8ICS4_9GAMM</name>
<dbReference type="InterPro" id="IPR020459">
    <property type="entry name" value="AMP-binding"/>
</dbReference>
<feature type="domain" description="AMP-dependent synthetase/ligase" evidence="1">
    <location>
        <begin position="19"/>
        <end position="233"/>
    </location>
</feature>
<evidence type="ECO:0000313" key="3">
    <source>
        <dbReference type="Proteomes" id="UP001620409"/>
    </source>
</evidence>
<dbReference type="InterPro" id="IPR000873">
    <property type="entry name" value="AMP-dep_synth/lig_dom"/>
</dbReference>
<evidence type="ECO:0000259" key="1">
    <source>
        <dbReference type="Pfam" id="PF00501"/>
    </source>
</evidence>
<keyword evidence="3" id="KW-1185">Reference proteome</keyword>
<accession>A0ABW8ICS4</accession>
<organism evidence="2 3">
    <name type="scientific">Dyella humi</name>
    <dbReference type="NCBI Taxonomy" id="1770547"/>
    <lineage>
        <taxon>Bacteria</taxon>
        <taxon>Pseudomonadati</taxon>
        <taxon>Pseudomonadota</taxon>
        <taxon>Gammaproteobacteria</taxon>
        <taxon>Lysobacterales</taxon>
        <taxon>Rhodanobacteraceae</taxon>
        <taxon>Dyella</taxon>
    </lineage>
</organism>
<feature type="non-terminal residue" evidence="2">
    <location>
        <position position="1"/>
    </location>
</feature>
<dbReference type="InterPro" id="IPR020845">
    <property type="entry name" value="AMP-binding_CS"/>
</dbReference>
<dbReference type="PANTHER" id="PTHR45527:SF1">
    <property type="entry name" value="FATTY ACID SYNTHASE"/>
    <property type="match status" value="1"/>
</dbReference>
<dbReference type="Proteomes" id="UP001620409">
    <property type="component" value="Unassembled WGS sequence"/>
</dbReference>
<dbReference type="EMBL" id="JADIKI010000004">
    <property type="protein sequence ID" value="MFK2852982.1"/>
    <property type="molecule type" value="Genomic_DNA"/>
</dbReference>
<protein>
    <submittedName>
        <fullName evidence="2">AMP-binding protein</fullName>
    </submittedName>
</protein>
<dbReference type="SUPFAM" id="SSF56801">
    <property type="entry name" value="Acetyl-CoA synthetase-like"/>
    <property type="match status" value="1"/>
</dbReference>
<dbReference type="PRINTS" id="PR00154">
    <property type="entry name" value="AMPBINDING"/>
</dbReference>
<dbReference type="PANTHER" id="PTHR45527">
    <property type="entry name" value="NONRIBOSOMAL PEPTIDE SYNTHETASE"/>
    <property type="match status" value="1"/>
</dbReference>
<gene>
    <name evidence="2" type="ORF">ISP18_00025</name>
</gene>
<reference evidence="2 3" key="1">
    <citation type="submission" date="2020-10" db="EMBL/GenBank/DDBJ databases">
        <title>Phylogeny of dyella-like bacteria.</title>
        <authorList>
            <person name="Fu J."/>
        </authorList>
    </citation>
    <scope>NUCLEOTIDE SEQUENCE [LARGE SCALE GENOMIC DNA]</scope>
    <source>
        <strain evidence="2 3">DHG40</strain>
    </source>
</reference>
<dbReference type="RefSeq" id="WP_404559212.1">
    <property type="nucleotide sequence ID" value="NZ_JADIKI010000004.1"/>
</dbReference>
<sequence length="245" mass="26494">LTPNALDAADANPDPHALGLSSSHLAYVIYTSGSTGKPKGVMVEHHSVINFLHAMAAVPGLAQQDRLLAVTSISFDIAALELYLPLSKGAQVVLVRQYDHSDPYLLRDLLVTQRISVMQATPATWRSLLDIRWPPSSTLKILCGGEAMSAQLAIQLRQQGQSAWNLYGPTETTIWSSCSQVLRDDVNPTSSQSIGRPIANTRLYLLDVHSQPVPLGAVGELYIGGAGVARGYLNRPQLTAERFLT</sequence>
<evidence type="ECO:0000313" key="2">
    <source>
        <dbReference type="EMBL" id="MFK2852982.1"/>
    </source>
</evidence>
<dbReference type="PROSITE" id="PS00455">
    <property type="entry name" value="AMP_BINDING"/>
    <property type="match status" value="1"/>
</dbReference>
<comment type="caution">
    <text evidence="2">The sequence shown here is derived from an EMBL/GenBank/DDBJ whole genome shotgun (WGS) entry which is preliminary data.</text>
</comment>
<proteinExistence type="predicted"/>
<dbReference type="InterPro" id="IPR042099">
    <property type="entry name" value="ANL_N_sf"/>
</dbReference>
<dbReference type="Pfam" id="PF00501">
    <property type="entry name" value="AMP-binding"/>
    <property type="match status" value="1"/>
</dbReference>
<feature type="non-terminal residue" evidence="2">
    <location>
        <position position="245"/>
    </location>
</feature>
<dbReference type="Gene3D" id="3.40.50.12780">
    <property type="entry name" value="N-terminal domain of ligase-like"/>
    <property type="match status" value="1"/>
</dbReference>